<feature type="transmembrane region" description="Helical" evidence="9">
    <location>
        <begin position="20"/>
        <end position="42"/>
    </location>
</feature>
<comment type="subcellular location">
    <subcellularLocation>
        <location evidence="1">Cell membrane</location>
        <topology evidence="1">Multi-pass membrane protein</topology>
    </subcellularLocation>
</comment>
<organism evidence="11 12">
    <name type="scientific">Astyanax mexicanus</name>
    <name type="common">Blind cave fish</name>
    <name type="synonym">Astyanax fasciatus mexicanus</name>
    <dbReference type="NCBI Taxonomy" id="7994"/>
    <lineage>
        <taxon>Eukaryota</taxon>
        <taxon>Metazoa</taxon>
        <taxon>Chordata</taxon>
        <taxon>Craniata</taxon>
        <taxon>Vertebrata</taxon>
        <taxon>Euteleostomi</taxon>
        <taxon>Actinopterygii</taxon>
        <taxon>Neopterygii</taxon>
        <taxon>Teleostei</taxon>
        <taxon>Ostariophysi</taxon>
        <taxon>Characiformes</taxon>
        <taxon>Characoidei</taxon>
        <taxon>Acestrorhamphidae</taxon>
        <taxon>Acestrorhamphinae</taxon>
        <taxon>Astyanax</taxon>
    </lineage>
</organism>
<evidence type="ECO:0000256" key="4">
    <source>
        <dbReference type="ARBA" id="ARBA00022989"/>
    </source>
</evidence>
<feature type="transmembrane region" description="Helical" evidence="9">
    <location>
        <begin position="261"/>
        <end position="283"/>
    </location>
</feature>
<evidence type="ECO:0000259" key="10">
    <source>
        <dbReference type="PROSITE" id="PS50262"/>
    </source>
</evidence>
<keyword evidence="8" id="KW-0807">Transducer</keyword>
<dbReference type="InterPro" id="IPR017452">
    <property type="entry name" value="GPCR_Rhodpsn_7TM"/>
</dbReference>
<sequence length="344" mass="38971">MNSSCNYTIDDFKRSVFPAVYLLTFILGIAGHSVSICVFFSVWRKKRSLTSVNLFMVNLLVSDLMQVCSLPLRATYYLSNSHWPFGVWPCRLIFYVFYLNMYSSIFFLVSLNIMRYLALVQPYRFLHLQGCCSGPLVCALIWLFVALASSPLLFTDSKDGAKKCLELPHGNATMINKLILINNGTVTVGFVVPLLTILWCSLFVIHRLLKPSPAQRTVKASRKKACALVIISLGFFLISFLPYHIMRTLFLYTEWEGIRKAAVVTLCLGAANSCLDPILFFFVGENFRSFFARLLRRKGPGNFPSCLLLLLSKLPIVCKNCHIHIRSCKSCHWGGTFKVFSAFD</sequence>
<evidence type="ECO:0000256" key="5">
    <source>
        <dbReference type="ARBA" id="ARBA00023040"/>
    </source>
</evidence>
<dbReference type="Proteomes" id="UP000752171">
    <property type="component" value="Unassembled WGS sequence"/>
</dbReference>
<keyword evidence="6 9" id="KW-0472">Membrane</keyword>
<dbReference type="InterPro" id="IPR000276">
    <property type="entry name" value="GPCR_Rhodpsn"/>
</dbReference>
<dbReference type="EMBL" id="JAICCE010000017">
    <property type="protein sequence ID" value="KAG9265622.1"/>
    <property type="molecule type" value="Genomic_DNA"/>
</dbReference>
<comment type="caution">
    <text evidence="11">The sequence shown here is derived from an EMBL/GenBank/DDBJ whole genome shotgun (WGS) entry which is preliminary data.</text>
</comment>
<gene>
    <name evidence="11" type="primary">CYSLTR2</name>
    <name evidence="11" type="ORF">AMEX_G20084</name>
</gene>
<evidence type="ECO:0000256" key="8">
    <source>
        <dbReference type="ARBA" id="ARBA00023224"/>
    </source>
</evidence>
<evidence type="ECO:0000256" key="2">
    <source>
        <dbReference type="ARBA" id="ARBA00022475"/>
    </source>
</evidence>
<evidence type="ECO:0000256" key="3">
    <source>
        <dbReference type="ARBA" id="ARBA00022692"/>
    </source>
</evidence>
<dbReference type="OrthoDB" id="9990906at2759"/>
<feature type="transmembrane region" description="Helical" evidence="9">
    <location>
        <begin position="125"/>
        <end position="148"/>
    </location>
</feature>
<feature type="transmembrane region" description="Helical" evidence="9">
    <location>
        <begin position="225"/>
        <end position="246"/>
    </location>
</feature>
<name>A0A8T2L6M5_ASTMX</name>
<reference evidence="11 12" key="1">
    <citation type="submission" date="2021-07" db="EMBL/GenBank/DDBJ databases">
        <authorList>
            <person name="Imarazene B."/>
            <person name="Zahm M."/>
            <person name="Klopp C."/>
            <person name="Cabau C."/>
            <person name="Beille S."/>
            <person name="Jouanno E."/>
            <person name="Castinel A."/>
            <person name="Lluch J."/>
            <person name="Gil L."/>
            <person name="Kuchtly C."/>
            <person name="Lopez Roques C."/>
            <person name="Donnadieu C."/>
            <person name="Parrinello H."/>
            <person name="Journot L."/>
            <person name="Du K."/>
            <person name="Schartl M."/>
            <person name="Retaux S."/>
            <person name="Guiguen Y."/>
        </authorList>
    </citation>
    <scope>NUCLEOTIDE SEQUENCE [LARGE SCALE GENOMIC DNA]</scope>
    <source>
        <strain evidence="11">Pach_M1</strain>
        <tissue evidence="11">Testis</tissue>
    </source>
</reference>
<dbReference type="PANTHER" id="PTHR24231">
    <property type="entry name" value="PURINOCEPTOR-RELATED G-PROTEIN COUPLED RECEPTOR"/>
    <property type="match status" value="1"/>
</dbReference>
<dbReference type="AlphaFoldDB" id="A0A8T2L6M5"/>
<keyword evidence="7 11" id="KW-0675">Receptor</keyword>
<evidence type="ECO:0000256" key="6">
    <source>
        <dbReference type="ARBA" id="ARBA00023136"/>
    </source>
</evidence>
<evidence type="ECO:0000313" key="11">
    <source>
        <dbReference type="EMBL" id="KAG9265622.1"/>
    </source>
</evidence>
<evidence type="ECO:0000256" key="1">
    <source>
        <dbReference type="ARBA" id="ARBA00004651"/>
    </source>
</evidence>
<dbReference type="PRINTS" id="PR01157">
    <property type="entry name" value="P2YPURNOCPTR"/>
</dbReference>
<evidence type="ECO:0000256" key="7">
    <source>
        <dbReference type="ARBA" id="ARBA00023170"/>
    </source>
</evidence>
<feature type="transmembrane region" description="Helical" evidence="9">
    <location>
        <begin position="54"/>
        <end position="72"/>
    </location>
</feature>
<keyword evidence="4 9" id="KW-1133">Transmembrane helix</keyword>
<dbReference type="PANTHER" id="PTHR24231:SF48">
    <property type="entry name" value="G-PROTEIN COUPLED RECEPTORS FAMILY 1 PROFILE DOMAIN-CONTAINING PROTEIN"/>
    <property type="match status" value="1"/>
</dbReference>
<feature type="transmembrane region" description="Helical" evidence="9">
    <location>
        <begin position="186"/>
        <end position="205"/>
    </location>
</feature>
<feature type="transmembrane region" description="Helical" evidence="9">
    <location>
        <begin position="92"/>
        <end position="113"/>
    </location>
</feature>
<keyword evidence="5" id="KW-0297">G-protein coupled receptor</keyword>
<feature type="domain" description="G-protein coupled receptors family 1 profile" evidence="10">
    <location>
        <begin position="34"/>
        <end position="280"/>
    </location>
</feature>
<keyword evidence="3 9" id="KW-0812">Transmembrane</keyword>
<dbReference type="Gene3D" id="1.20.1070.10">
    <property type="entry name" value="Rhodopsin 7-helix transmembrane proteins"/>
    <property type="match status" value="1"/>
</dbReference>
<dbReference type="PROSITE" id="PS50262">
    <property type="entry name" value="G_PROTEIN_RECEP_F1_2"/>
    <property type="match status" value="1"/>
</dbReference>
<evidence type="ECO:0000313" key="12">
    <source>
        <dbReference type="Proteomes" id="UP000752171"/>
    </source>
</evidence>
<dbReference type="SUPFAM" id="SSF81321">
    <property type="entry name" value="Family A G protein-coupled receptor-like"/>
    <property type="match status" value="1"/>
</dbReference>
<keyword evidence="2" id="KW-1003">Cell membrane</keyword>
<evidence type="ECO:0000256" key="9">
    <source>
        <dbReference type="SAM" id="Phobius"/>
    </source>
</evidence>
<dbReference type="Pfam" id="PF00001">
    <property type="entry name" value="7tm_1"/>
    <property type="match status" value="1"/>
</dbReference>
<dbReference type="PRINTS" id="PR00237">
    <property type="entry name" value="GPCRRHODOPSN"/>
</dbReference>
<proteinExistence type="predicted"/>
<accession>A0A8T2L6M5</accession>
<dbReference type="GO" id="GO:0004930">
    <property type="term" value="F:G protein-coupled receptor activity"/>
    <property type="evidence" value="ECO:0007669"/>
    <property type="project" value="UniProtKB-KW"/>
</dbReference>
<dbReference type="GO" id="GO:0005886">
    <property type="term" value="C:plasma membrane"/>
    <property type="evidence" value="ECO:0007669"/>
    <property type="project" value="UniProtKB-SubCell"/>
</dbReference>
<protein>
    <submittedName>
        <fullName evidence="11">Cysteinyl leukotriene receptor 2-like</fullName>
    </submittedName>
</protein>